<dbReference type="Gene3D" id="3.40.50.300">
    <property type="entry name" value="P-loop containing nucleotide triphosphate hydrolases"/>
    <property type="match status" value="1"/>
</dbReference>
<evidence type="ECO:0000256" key="1">
    <source>
        <dbReference type="ARBA" id="ARBA00022741"/>
    </source>
</evidence>
<dbReference type="FunFam" id="3.40.50.300:FF:000808">
    <property type="entry name" value="Small GTP-binding protein, putative"/>
    <property type="match status" value="1"/>
</dbReference>
<gene>
    <name evidence="3" type="ORF">TRFO_20920</name>
</gene>
<dbReference type="PRINTS" id="PR00449">
    <property type="entry name" value="RASTRNSFRMNG"/>
</dbReference>
<dbReference type="SMART" id="SM00175">
    <property type="entry name" value="RAB"/>
    <property type="match status" value="1"/>
</dbReference>
<dbReference type="AlphaFoldDB" id="A0A1J4KGF0"/>
<evidence type="ECO:0000256" key="2">
    <source>
        <dbReference type="ARBA" id="ARBA00023134"/>
    </source>
</evidence>
<organism evidence="3 4">
    <name type="scientific">Tritrichomonas foetus</name>
    <dbReference type="NCBI Taxonomy" id="1144522"/>
    <lineage>
        <taxon>Eukaryota</taxon>
        <taxon>Metamonada</taxon>
        <taxon>Parabasalia</taxon>
        <taxon>Tritrichomonadida</taxon>
        <taxon>Tritrichomonadidae</taxon>
        <taxon>Tritrichomonas</taxon>
    </lineage>
</organism>
<evidence type="ECO:0000313" key="3">
    <source>
        <dbReference type="EMBL" id="OHT10008.1"/>
    </source>
</evidence>
<dbReference type="NCBIfam" id="TIGR00231">
    <property type="entry name" value="small_GTP"/>
    <property type="match status" value="1"/>
</dbReference>
<keyword evidence="2" id="KW-0342">GTP-binding</keyword>
<dbReference type="PROSITE" id="PS51421">
    <property type="entry name" value="RAS"/>
    <property type="match status" value="1"/>
</dbReference>
<accession>A0A1J4KGF0</accession>
<dbReference type="GO" id="GO:0003924">
    <property type="term" value="F:GTPase activity"/>
    <property type="evidence" value="ECO:0007669"/>
    <property type="project" value="InterPro"/>
</dbReference>
<dbReference type="PANTHER" id="PTHR47977">
    <property type="entry name" value="RAS-RELATED PROTEIN RAB"/>
    <property type="match status" value="1"/>
</dbReference>
<keyword evidence="4" id="KW-1185">Reference proteome</keyword>
<dbReference type="SUPFAM" id="SSF52540">
    <property type="entry name" value="P-loop containing nucleoside triphosphate hydrolases"/>
    <property type="match status" value="1"/>
</dbReference>
<dbReference type="VEuPathDB" id="TrichDB:TRFO_20920"/>
<protein>
    <submittedName>
        <fullName evidence="3">Small GTP-binding protein</fullName>
    </submittedName>
</protein>
<dbReference type="EMBL" id="MLAK01000624">
    <property type="protein sequence ID" value="OHT10008.1"/>
    <property type="molecule type" value="Genomic_DNA"/>
</dbReference>
<dbReference type="PROSITE" id="PS51417">
    <property type="entry name" value="ARF"/>
    <property type="match status" value="1"/>
</dbReference>
<name>A0A1J4KGF0_9EUKA</name>
<dbReference type="InterPro" id="IPR050227">
    <property type="entry name" value="Rab"/>
</dbReference>
<dbReference type="Proteomes" id="UP000179807">
    <property type="component" value="Unassembled WGS sequence"/>
</dbReference>
<dbReference type="GO" id="GO:0005525">
    <property type="term" value="F:GTP binding"/>
    <property type="evidence" value="ECO:0007669"/>
    <property type="project" value="UniProtKB-KW"/>
</dbReference>
<dbReference type="SMART" id="SM00173">
    <property type="entry name" value="RAS"/>
    <property type="match status" value="1"/>
</dbReference>
<dbReference type="RefSeq" id="XP_068363144.1">
    <property type="nucleotide sequence ID" value="XM_068501661.1"/>
</dbReference>
<dbReference type="InterPro" id="IPR001806">
    <property type="entry name" value="Small_GTPase"/>
</dbReference>
<dbReference type="OrthoDB" id="63533at2759"/>
<dbReference type="SMART" id="SM00174">
    <property type="entry name" value="RHO"/>
    <property type="match status" value="1"/>
</dbReference>
<dbReference type="GeneID" id="94836365"/>
<dbReference type="PROSITE" id="PS51419">
    <property type="entry name" value="RAB"/>
    <property type="match status" value="1"/>
</dbReference>
<dbReference type="InterPro" id="IPR027417">
    <property type="entry name" value="P-loop_NTPase"/>
</dbReference>
<reference evidence="3" key="1">
    <citation type="submission" date="2016-10" db="EMBL/GenBank/DDBJ databases">
        <authorList>
            <person name="Benchimol M."/>
            <person name="Almeida L.G."/>
            <person name="Vasconcelos A.T."/>
            <person name="Perreira-Neves A."/>
            <person name="Rosa I.A."/>
            <person name="Tasca T."/>
            <person name="Bogo M.R."/>
            <person name="de Souza W."/>
        </authorList>
    </citation>
    <scope>NUCLEOTIDE SEQUENCE [LARGE SCALE GENOMIC DNA]</scope>
    <source>
        <strain evidence="3">K</strain>
    </source>
</reference>
<dbReference type="CDD" id="cd00154">
    <property type="entry name" value="Rab"/>
    <property type="match status" value="1"/>
</dbReference>
<keyword evidence="1" id="KW-0547">Nucleotide-binding</keyword>
<dbReference type="InterPro" id="IPR005225">
    <property type="entry name" value="Small_GTP-bd"/>
</dbReference>
<evidence type="ECO:0000313" key="4">
    <source>
        <dbReference type="Proteomes" id="UP000179807"/>
    </source>
</evidence>
<proteinExistence type="predicted"/>
<comment type="caution">
    <text evidence="3">The sequence shown here is derived from an EMBL/GenBank/DDBJ whole genome shotgun (WGS) entry which is preliminary data.</text>
</comment>
<sequence length="194" mass="21444">MIADSDSFHCRVVLIGDASVGKTCILSQLVDHKFDPNEQSTVGANYQIFIEDFDGQKVEIQIWDTAGQEKFKSLGPIYFRNATGALVVFDQTNRLSFDHLTDWVTSFTDVAGLETTIFIVANKSDMISEIQVPFSEALQYAKEHNCQAFETSAMTGKGIPEMFTELARTVLKKRQTRATTSAKIVPNNDGGCGC</sequence>
<dbReference type="SMART" id="SM00176">
    <property type="entry name" value="RAN"/>
    <property type="match status" value="1"/>
</dbReference>
<dbReference type="Pfam" id="PF00071">
    <property type="entry name" value="Ras"/>
    <property type="match status" value="1"/>
</dbReference>